<accession>A0A1F7WFI3</accession>
<dbReference type="InterPro" id="IPR000851">
    <property type="entry name" value="Ribosomal_uS5"/>
</dbReference>
<dbReference type="SUPFAM" id="SSF54768">
    <property type="entry name" value="dsRNA-binding domain-like"/>
    <property type="match status" value="1"/>
</dbReference>
<dbReference type="GO" id="GO:0003735">
    <property type="term" value="F:structural constituent of ribosome"/>
    <property type="evidence" value="ECO:0007669"/>
    <property type="project" value="UniProtKB-UniRule"/>
</dbReference>
<organism evidence="12 13">
    <name type="scientific">Candidatus Uhrbacteria bacterium RIFOXYC2_FULL_47_19</name>
    <dbReference type="NCBI Taxonomy" id="1802424"/>
    <lineage>
        <taxon>Bacteria</taxon>
        <taxon>Candidatus Uhriibacteriota</taxon>
    </lineage>
</organism>
<dbReference type="NCBIfam" id="TIGR01021">
    <property type="entry name" value="rpsE_bact"/>
    <property type="match status" value="1"/>
</dbReference>
<dbReference type="Pfam" id="PF00333">
    <property type="entry name" value="Ribosomal_S5"/>
    <property type="match status" value="1"/>
</dbReference>
<keyword evidence="5 8" id="KW-0687">Ribonucleoprotein</keyword>
<dbReference type="GO" id="GO:0019843">
    <property type="term" value="F:rRNA binding"/>
    <property type="evidence" value="ECO:0007669"/>
    <property type="project" value="UniProtKB-KW"/>
</dbReference>
<dbReference type="Gene3D" id="3.30.230.10">
    <property type="match status" value="1"/>
</dbReference>
<dbReference type="FunFam" id="3.30.230.10:FF:000002">
    <property type="entry name" value="30S ribosomal protein S5"/>
    <property type="match status" value="1"/>
</dbReference>
<dbReference type="Pfam" id="PF03719">
    <property type="entry name" value="Ribosomal_S5_C"/>
    <property type="match status" value="1"/>
</dbReference>
<dbReference type="EMBL" id="MGFG01000010">
    <property type="protein sequence ID" value="OGM01297.1"/>
    <property type="molecule type" value="Genomic_DNA"/>
</dbReference>
<keyword evidence="4 8" id="KW-0689">Ribosomal protein</keyword>
<evidence type="ECO:0000256" key="6">
    <source>
        <dbReference type="ARBA" id="ARBA00035255"/>
    </source>
</evidence>
<name>A0A1F7WFI3_9BACT</name>
<dbReference type="PROSITE" id="PS50881">
    <property type="entry name" value="S5_DSRBD"/>
    <property type="match status" value="1"/>
</dbReference>
<dbReference type="PANTHER" id="PTHR48277">
    <property type="entry name" value="MITOCHONDRIAL RIBOSOMAL PROTEIN S5"/>
    <property type="match status" value="1"/>
</dbReference>
<dbReference type="Gene3D" id="3.30.160.20">
    <property type="match status" value="1"/>
</dbReference>
<dbReference type="InterPro" id="IPR018192">
    <property type="entry name" value="Ribosomal_uS5_N_CS"/>
</dbReference>
<dbReference type="InterPro" id="IPR013810">
    <property type="entry name" value="Ribosomal_uS5_N"/>
</dbReference>
<evidence type="ECO:0000313" key="12">
    <source>
        <dbReference type="EMBL" id="OGM01297.1"/>
    </source>
</evidence>
<evidence type="ECO:0000256" key="9">
    <source>
        <dbReference type="RuleBase" id="RU003823"/>
    </source>
</evidence>
<dbReference type="InterPro" id="IPR005324">
    <property type="entry name" value="Ribosomal_uS5_C"/>
</dbReference>
<proteinExistence type="inferred from homology"/>
<keyword evidence="2" id="KW-0699">rRNA-binding</keyword>
<keyword evidence="3" id="KW-0694">RNA-binding</keyword>
<reference evidence="12 13" key="1">
    <citation type="journal article" date="2016" name="Nat. Commun.">
        <title>Thousands of microbial genomes shed light on interconnected biogeochemical processes in an aquifer system.</title>
        <authorList>
            <person name="Anantharaman K."/>
            <person name="Brown C.T."/>
            <person name="Hug L.A."/>
            <person name="Sharon I."/>
            <person name="Castelle C.J."/>
            <person name="Probst A.J."/>
            <person name="Thomas B.C."/>
            <person name="Singh A."/>
            <person name="Wilkins M.J."/>
            <person name="Karaoz U."/>
            <person name="Brodie E.L."/>
            <person name="Williams K.H."/>
            <person name="Hubbard S.S."/>
            <person name="Banfield J.F."/>
        </authorList>
    </citation>
    <scope>NUCLEOTIDE SEQUENCE [LARGE SCALE GENOMIC DNA]</scope>
</reference>
<gene>
    <name evidence="12" type="ORF">A2480_01970</name>
</gene>
<comment type="caution">
    <text evidence="12">The sequence shown here is derived from an EMBL/GenBank/DDBJ whole genome shotgun (WGS) entry which is preliminary data.</text>
</comment>
<evidence type="ECO:0000256" key="2">
    <source>
        <dbReference type="ARBA" id="ARBA00022730"/>
    </source>
</evidence>
<dbReference type="SUPFAM" id="SSF54211">
    <property type="entry name" value="Ribosomal protein S5 domain 2-like"/>
    <property type="match status" value="1"/>
</dbReference>
<evidence type="ECO:0000313" key="13">
    <source>
        <dbReference type="Proteomes" id="UP000176988"/>
    </source>
</evidence>
<evidence type="ECO:0000256" key="8">
    <source>
        <dbReference type="PROSITE-ProRule" id="PRU00268"/>
    </source>
</evidence>
<evidence type="ECO:0000256" key="1">
    <source>
        <dbReference type="ARBA" id="ARBA00008945"/>
    </source>
</evidence>
<evidence type="ECO:0000256" key="7">
    <source>
        <dbReference type="ARBA" id="ARBA00035519"/>
    </source>
</evidence>
<comment type="similarity">
    <text evidence="1 9">Belongs to the universal ribosomal protein uS5 family.</text>
</comment>
<dbReference type="PANTHER" id="PTHR48277:SF1">
    <property type="entry name" value="MITOCHONDRIAL RIBOSOMAL PROTEIN S5"/>
    <property type="match status" value="1"/>
</dbReference>
<evidence type="ECO:0000256" key="10">
    <source>
        <dbReference type="SAM" id="MobiDB-lite"/>
    </source>
</evidence>
<dbReference type="Proteomes" id="UP000176988">
    <property type="component" value="Unassembled WGS sequence"/>
</dbReference>
<evidence type="ECO:0000256" key="5">
    <source>
        <dbReference type="ARBA" id="ARBA00023274"/>
    </source>
</evidence>
<evidence type="ECO:0000256" key="4">
    <source>
        <dbReference type="ARBA" id="ARBA00022980"/>
    </source>
</evidence>
<dbReference type="STRING" id="1802424.A2480_01970"/>
<dbReference type="GO" id="GO:0005737">
    <property type="term" value="C:cytoplasm"/>
    <property type="evidence" value="ECO:0007669"/>
    <property type="project" value="UniProtKB-ARBA"/>
</dbReference>
<dbReference type="InterPro" id="IPR020568">
    <property type="entry name" value="Ribosomal_Su5_D2-typ_SF"/>
</dbReference>
<feature type="domain" description="S5 DRBM" evidence="11">
    <location>
        <begin position="1"/>
        <end position="60"/>
    </location>
</feature>
<dbReference type="AlphaFoldDB" id="A0A1F7WFI3"/>
<sequence length="164" mass="17508">MLELARVTRVTKGGKRMRFRACVVLGDRKGRVGYGVAKGLDVQQAVSKATNKAKKVMITVPFVNETIPYEIRRKFAAAQVIIKPAPEGTGVKAGGAVRVVLELAGVPNVVAKILGSNNKINNAKATMAALSSIKTIKERPNSAKKSKLEQGVVPTVESQVEEAE</sequence>
<protein>
    <recommendedName>
        <fullName evidence="6">Small ribosomal subunit protein uS5</fullName>
    </recommendedName>
    <alternativeName>
        <fullName evidence="7">30S ribosomal protein S5</fullName>
    </alternativeName>
</protein>
<dbReference type="GO" id="GO:0006412">
    <property type="term" value="P:translation"/>
    <property type="evidence" value="ECO:0007669"/>
    <property type="project" value="InterPro"/>
</dbReference>
<dbReference type="InterPro" id="IPR014721">
    <property type="entry name" value="Ribsml_uS5_D2-typ_fold_subgr"/>
</dbReference>
<feature type="region of interest" description="Disordered" evidence="10">
    <location>
        <begin position="139"/>
        <end position="164"/>
    </location>
</feature>
<dbReference type="PROSITE" id="PS00585">
    <property type="entry name" value="RIBOSOMAL_S5"/>
    <property type="match status" value="1"/>
</dbReference>
<dbReference type="InterPro" id="IPR005712">
    <property type="entry name" value="Ribosomal_uS5_bac-type"/>
</dbReference>
<evidence type="ECO:0000259" key="11">
    <source>
        <dbReference type="PROSITE" id="PS50881"/>
    </source>
</evidence>
<dbReference type="GO" id="GO:0015935">
    <property type="term" value="C:small ribosomal subunit"/>
    <property type="evidence" value="ECO:0007669"/>
    <property type="project" value="InterPro"/>
</dbReference>
<evidence type="ECO:0000256" key="3">
    <source>
        <dbReference type="ARBA" id="ARBA00022884"/>
    </source>
</evidence>